<evidence type="ECO:0000313" key="1">
    <source>
        <dbReference type="EMBL" id="KAJ1165027.1"/>
    </source>
</evidence>
<accession>A0AAV7SLQ5</accession>
<protein>
    <submittedName>
        <fullName evidence="1">Uncharacterized protein</fullName>
    </submittedName>
</protein>
<organism evidence="1 2">
    <name type="scientific">Pleurodeles waltl</name>
    <name type="common">Iberian ribbed newt</name>
    <dbReference type="NCBI Taxonomy" id="8319"/>
    <lineage>
        <taxon>Eukaryota</taxon>
        <taxon>Metazoa</taxon>
        <taxon>Chordata</taxon>
        <taxon>Craniata</taxon>
        <taxon>Vertebrata</taxon>
        <taxon>Euteleostomi</taxon>
        <taxon>Amphibia</taxon>
        <taxon>Batrachia</taxon>
        <taxon>Caudata</taxon>
        <taxon>Salamandroidea</taxon>
        <taxon>Salamandridae</taxon>
        <taxon>Pleurodelinae</taxon>
        <taxon>Pleurodeles</taxon>
    </lineage>
</organism>
<keyword evidence="2" id="KW-1185">Reference proteome</keyword>
<dbReference type="EMBL" id="JANPWB010000008">
    <property type="protein sequence ID" value="KAJ1165027.1"/>
    <property type="molecule type" value="Genomic_DNA"/>
</dbReference>
<proteinExistence type="predicted"/>
<dbReference type="AlphaFoldDB" id="A0AAV7SLQ5"/>
<name>A0AAV7SLQ5_PLEWA</name>
<reference evidence="1" key="1">
    <citation type="journal article" date="2022" name="bioRxiv">
        <title>Sequencing and chromosome-scale assembly of the giantPleurodeles waltlgenome.</title>
        <authorList>
            <person name="Brown T."/>
            <person name="Elewa A."/>
            <person name="Iarovenko S."/>
            <person name="Subramanian E."/>
            <person name="Araus A.J."/>
            <person name="Petzold A."/>
            <person name="Susuki M."/>
            <person name="Suzuki K.-i.T."/>
            <person name="Hayashi T."/>
            <person name="Toyoda A."/>
            <person name="Oliveira C."/>
            <person name="Osipova E."/>
            <person name="Leigh N.D."/>
            <person name="Simon A."/>
            <person name="Yun M.H."/>
        </authorList>
    </citation>
    <scope>NUCLEOTIDE SEQUENCE</scope>
    <source>
        <strain evidence="1">20211129_DDA</strain>
        <tissue evidence="1">Liver</tissue>
    </source>
</reference>
<gene>
    <name evidence="1" type="ORF">NDU88_005457</name>
</gene>
<comment type="caution">
    <text evidence="1">The sequence shown here is derived from an EMBL/GenBank/DDBJ whole genome shotgun (WGS) entry which is preliminary data.</text>
</comment>
<sequence>MARAAVTGPPQWCPPRGLEYRGVFEEVGLAWVVAVQRVAVVDQWFWSAEVELNTGCIAVCPGCGAVVDLRRPRSRRRGVDLRKTPSAWFLWVKEVRTGLMWPRGSRICGFG</sequence>
<dbReference type="Proteomes" id="UP001066276">
    <property type="component" value="Chromosome 4_2"/>
</dbReference>
<evidence type="ECO:0000313" key="2">
    <source>
        <dbReference type="Proteomes" id="UP001066276"/>
    </source>
</evidence>